<evidence type="ECO:0000313" key="1">
    <source>
        <dbReference type="EMBL" id="CAI9177145.1"/>
    </source>
</evidence>
<feature type="non-terminal residue" evidence="1">
    <location>
        <position position="57"/>
    </location>
</feature>
<reference evidence="1" key="1">
    <citation type="submission" date="2023-04" db="EMBL/GenBank/DDBJ databases">
        <authorList>
            <consortium name="ELIXIR-Norway"/>
        </authorList>
    </citation>
    <scope>NUCLEOTIDE SEQUENCE [LARGE SCALE GENOMIC DNA]</scope>
</reference>
<protein>
    <submittedName>
        <fullName evidence="1">Uncharacterized protein</fullName>
    </submittedName>
</protein>
<organism evidence="1 2">
    <name type="scientific">Rangifer tarandus platyrhynchus</name>
    <name type="common">Svalbard reindeer</name>
    <dbReference type="NCBI Taxonomy" id="3082113"/>
    <lineage>
        <taxon>Eukaryota</taxon>
        <taxon>Metazoa</taxon>
        <taxon>Chordata</taxon>
        <taxon>Craniata</taxon>
        <taxon>Vertebrata</taxon>
        <taxon>Euteleostomi</taxon>
        <taxon>Mammalia</taxon>
        <taxon>Eutheria</taxon>
        <taxon>Laurasiatheria</taxon>
        <taxon>Artiodactyla</taxon>
        <taxon>Ruminantia</taxon>
        <taxon>Pecora</taxon>
        <taxon>Cervidae</taxon>
        <taxon>Odocoileinae</taxon>
        <taxon>Rangifer</taxon>
    </lineage>
</organism>
<accession>A0ABN8ZT23</accession>
<dbReference type="EMBL" id="OX459942">
    <property type="protein sequence ID" value="CAI9177145.1"/>
    <property type="molecule type" value="Genomic_DNA"/>
</dbReference>
<sequence>PLCHPISFQMAVASNRSSRWEMQEGKKSKEQMKIKDLMIQKKMGIILFIFKSSCKSD</sequence>
<name>A0ABN8ZT23_RANTA</name>
<keyword evidence="2" id="KW-1185">Reference proteome</keyword>
<dbReference type="Proteomes" id="UP001176941">
    <property type="component" value="Chromosome 6"/>
</dbReference>
<evidence type="ECO:0000313" key="2">
    <source>
        <dbReference type="Proteomes" id="UP001176941"/>
    </source>
</evidence>
<gene>
    <name evidence="1" type="ORF">MRATA1EN1_LOCUS26107</name>
</gene>
<proteinExistence type="predicted"/>